<sequence length="814" mass="89434">MAAGTKTTKSTTKSTTKQSTTTVHTLANLKPVNISAKSTAALTDVNILTLDEESILTYTLTIKNGDGKTLDLLDYWSKVKTANGTKYSATLMTKDKDKKKLSAGSSTTLTFVAKVGKNTKISDLVFQVIKWDFNQAGYESLKGQFKIPASYLTSTPANQAKTLKVFDTPIKTKVNQVAAFASGDYNYVSIGLNLQNVGYKIFEDPKVKFVVKTANGASYPLTADPTSTDYKIQPQDNKTLNLMTQIPKSIKLNKMEIQLVQDDETSKLSLPIATMQLPNVANKSLAVEANTDKYISLGNGKIAVRINGATMLQSFDEHNLSMHLVLRNTSGTTVKLPKYQFDLQTSDGYRLPIDSQVMENITLQPLEEKTIMLNATIPANVSAADPQLFMNLPPAEDAKDNFSYPVGVFAMPEIQSMQNMIGQKQFVQTTQGLVGFTLSSLQRLPWSDGDLVAARITIYNPSYKTLLLPELTGQLKVDQAKLTSDSKLITTQGASLLGGNMSTDVYVVSKVPSYLSFSQIQVSLMQKIGENNTSEWMQFSHVGAAPELTTIASGEIYSIDTEGRKEGIRVLRSFVYNGAGSDLIYTDLEVTNKEDHQVDLSQFAGSYQASGGQTYKASVSQIETSAGPEEKSVVTLWAKIPKKINTNEMKLIIGEGITDNKLTAVKEVPTGYINAATLELGINGPNKRGNLSDLDLFPYTLTIKNVKATLSGSTSVNLNFEYNQKRDMDYNIGEFGHKYLFEVVDSTGRTFEKEFSPETDLKLMNGGSAGFNFEDAVFQDRKIGSYKLNIYDVFQGQKLLLGTQGFNYYYKSVD</sequence>
<evidence type="ECO:0000313" key="2">
    <source>
        <dbReference type="Proteomes" id="UP000608420"/>
    </source>
</evidence>
<accession>A0ABQ1VSS4</accession>
<dbReference type="Proteomes" id="UP000608420">
    <property type="component" value="Unassembled WGS sequence"/>
</dbReference>
<proteinExistence type="predicted"/>
<name>A0ABQ1VSS4_9BACL</name>
<keyword evidence="2" id="KW-1185">Reference proteome</keyword>
<comment type="caution">
    <text evidence="1">The sequence shown here is derived from an EMBL/GenBank/DDBJ whole genome shotgun (WGS) entry which is preliminary data.</text>
</comment>
<reference evidence="2" key="1">
    <citation type="journal article" date="2019" name="Int. J. Syst. Evol. Microbiol.">
        <title>The Global Catalogue of Microorganisms (GCM) 10K type strain sequencing project: providing services to taxonomists for standard genome sequencing and annotation.</title>
        <authorList>
            <consortium name="The Broad Institute Genomics Platform"/>
            <consortium name="The Broad Institute Genome Sequencing Center for Infectious Disease"/>
            <person name="Wu L."/>
            <person name="Ma J."/>
        </authorList>
    </citation>
    <scope>NUCLEOTIDE SEQUENCE [LARGE SCALE GENOMIC DNA]</scope>
    <source>
        <strain evidence="2">CGMCC 1.15420</strain>
    </source>
</reference>
<organism evidence="1 2">
    <name type="scientific">Paenibacillus aceti</name>
    <dbReference type="NCBI Taxonomy" id="1820010"/>
    <lineage>
        <taxon>Bacteria</taxon>
        <taxon>Bacillati</taxon>
        <taxon>Bacillota</taxon>
        <taxon>Bacilli</taxon>
        <taxon>Bacillales</taxon>
        <taxon>Paenibacillaceae</taxon>
        <taxon>Paenibacillus</taxon>
    </lineage>
</organism>
<evidence type="ECO:0000313" key="1">
    <source>
        <dbReference type="EMBL" id="GGF96297.1"/>
    </source>
</evidence>
<protein>
    <submittedName>
        <fullName evidence="1">Uncharacterized protein</fullName>
    </submittedName>
</protein>
<dbReference type="EMBL" id="BMIW01000009">
    <property type="protein sequence ID" value="GGF96297.1"/>
    <property type="molecule type" value="Genomic_DNA"/>
</dbReference>
<gene>
    <name evidence="1" type="ORF">GCM10010913_17380</name>
</gene>